<feature type="compositionally biased region" description="Polar residues" evidence="1">
    <location>
        <begin position="62"/>
        <end position="71"/>
    </location>
</feature>
<feature type="domain" description="DUF7908" evidence="3">
    <location>
        <begin position="124"/>
        <end position="245"/>
    </location>
</feature>
<feature type="chain" id="PRO_5040981615" description="DUF7908 domain-containing protein" evidence="2">
    <location>
        <begin position="21"/>
        <end position="1025"/>
    </location>
</feature>
<feature type="compositionally biased region" description="Polar residues" evidence="1">
    <location>
        <begin position="341"/>
        <end position="351"/>
    </location>
</feature>
<feature type="compositionally biased region" description="Low complexity" evidence="1">
    <location>
        <begin position="427"/>
        <end position="460"/>
    </location>
</feature>
<proteinExistence type="predicted"/>
<sequence length="1025" mass="110728">MKYLIAALAALGSYINTVGAFDNADLAQGTYCFTYLSTFLEPVSVETVRPRPSVDPALDSSLIGQSSSRTADGQDLEPTDYTEPFPNRSSATATVPNSALTDITEVILPTSSSADFGPVGQRVIFLVTPSGDINKRELNGFVGDNNPDVCTFAAVFTLGQDQLFNGNVPLGYDGGDYQSFQTQPLADDAITRSFTNAGGNLQFRNSALPNGQAAFCQDSSDGQVYMTFTSEPPSCIPVVLAVYGVEQCVDGRLIGFNDPTTTDAQSVVPSISSIIDTTEAGPTDIPVTSVSDQPVDTEPLPEQPTTDLATRTFTSLPPFWANTSRTEIPSIDPTVPIEPTSLETSDNNSPLVPSDTDIESSSGSQIFVPDSTALFVPTSSESSEGQPSIFPTNVESSSESKIFTEPTTGTPPPPDVETLSSSQISFTESTTSLESLQSTEYSETDTLLPSSSESSPFSDEISTTTTMNIMSTSATDSLESLTGITSQTTDAPSTTPPDLPTTTTSEDDIIITNRIANGRFAMADPNSPSGLEGYDSEGEVRHQLGGCFKDDNSADDGCVALEAVGDSPKRFIGSFAGISQLLGFLQPSTTVLYTVQFYYAVITGGGFQTCTVSAYLGNRQFYSMSLFSIGQSVSWNRVLTSVIADSRSANFGISMTCMGDGQAMIYVDSVFVSNQVTPRNIDEFQLDFGATPPESQAPSKISSTSRPTSDSWLPEPDTSSGTWEHSTPTPVGTKSWLPQPDTSELSTPSRTPTSWLPLPDTHSETSTPIPTPTREEDPTTTSHTTSESETPTELCKYTHGEECEFDRFNYPQDALCAYGAYFTGPTWTESRTNYPHQDNPYQCIAICHGMENCESVGYWQLENRCIFTNVRIKQSDFIIYDTQGGSWQHSYWVDKRCWKCPDCIEASVPNTPPERCSYKEGDACSRNDVPESAICNFEAFMGGGYWTGDQWIEQYPRQDSAGACAAICQAIRDCKGSAYKDGRCRFSAFKLSTTDGPIPLDTTRDPSMNWPWDDPSCFTCPGCTE</sequence>
<evidence type="ECO:0000313" key="5">
    <source>
        <dbReference type="Proteomes" id="UP001152049"/>
    </source>
</evidence>
<comment type="caution">
    <text evidence="4">The sequence shown here is derived from an EMBL/GenBank/DDBJ whole genome shotgun (WGS) entry which is preliminary data.</text>
</comment>
<feature type="region of interest" description="Disordered" evidence="1">
    <location>
        <begin position="376"/>
        <end position="460"/>
    </location>
</feature>
<keyword evidence="5" id="KW-1185">Reference proteome</keyword>
<feature type="signal peptide" evidence="2">
    <location>
        <begin position="1"/>
        <end position="20"/>
    </location>
</feature>
<name>A0A9W8RNA1_9HYPO</name>
<feature type="compositionally biased region" description="Polar residues" evidence="1">
    <location>
        <begin position="377"/>
        <end position="401"/>
    </location>
</feature>
<feature type="region of interest" description="Disordered" evidence="1">
    <location>
        <begin position="278"/>
        <end position="305"/>
    </location>
</feature>
<feature type="region of interest" description="Disordered" evidence="1">
    <location>
        <begin position="686"/>
        <end position="793"/>
    </location>
</feature>
<organism evidence="4 5">
    <name type="scientific">Fusarium torreyae</name>
    <dbReference type="NCBI Taxonomy" id="1237075"/>
    <lineage>
        <taxon>Eukaryota</taxon>
        <taxon>Fungi</taxon>
        <taxon>Dikarya</taxon>
        <taxon>Ascomycota</taxon>
        <taxon>Pezizomycotina</taxon>
        <taxon>Sordariomycetes</taxon>
        <taxon>Hypocreomycetidae</taxon>
        <taxon>Hypocreales</taxon>
        <taxon>Nectriaceae</taxon>
        <taxon>Fusarium</taxon>
    </lineage>
</organism>
<dbReference type="Proteomes" id="UP001152049">
    <property type="component" value="Unassembled WGS sequence"/>
</dbReference>
<dbReference type="OrthoDB" id="5052600at2759"/>
<accession>A0A9W8RNA1</accession>
<protein>
    <recommendedName>
        <fullName evidence="3">DUF7908 domain-containing protein</fullName>
    </recommendedName>
</protein>
<feature type="compositionally biased region" description="Low complexity" evidence="1">
    <location>
        <begin position="779"/>
        <end position="793"/>
    </location>
</feature>
<dbReference type="Pfam" id="PF25485">
    <property type="entry name" value="DUF7908"/>
    <property type="match status" value="1"/>
</dbReference>
<dbReference type="InterPro" id="IPR057230">
    <property type="entry name" value="DUF7908"/>
</dbReference>
<feature type="region of interest" description="Disordered" evidence="1">
    <location>
        <begin position="50"/>
        <end position="94"/>
    </location>
</feature>
<dbReference type="EMBL" id="JAOQAZ010000043">
    <property type="protein sequence ID" value="KAJ4246352.1"/>
    <property type="molecule type" value="Genomic_DNA"/>
</dbReference>
<feature type="region of interest" description="Disordered" evidence="1">
    <location>
        <begin position="485"/>
        <end position="504"/>
    </location>
</feature>
<feature type="compositionally biased region" description="Polar residues" evidence="1">
    <location>
        <begin position="740"/>
        <end position="754"/>
    </location>
</feature>
<gene>
    <name evidence="4" type="ORF">NW762_013703</name>
</gene>
<feature type="region of interest" description="Disordered" evidence="1">
    <location>
        <begin position="321"/>
        <end position="364"/>
    </location>
</feature>
<feature type="compositionally biased region" description="Polar residues" evidence="1">
    <location>
        <begin position="693"/>
        <end position="732"/>
    </location>
</feature>
<reference evidence="4" key="1">
    <citation type="submission" date="2022-09" db="EMBL/GenBank/DDBJ databases">
        <title>Fusarium specimens isolated from Avocado Roots.</title>
        <authorList>
            <person name="Stajich J."/>
            <person name="Roper C."/>
            <person name="Heimlech-Rivalta G."/>
        </authorList>
    </citation>
    <scope>NUCLEOTIDE SEQUENCE</scope>
    <source>
        <strain evidence="4">CF00136</strain>
    </source>
</reference>
<evidence type="ECO:0000313" key="4">
    <source>
        <dbReference type="EMBL" id="KAJ4246352.1"/>
    </source>
</evidence>
<dbReference type="AlphaFoldDB" id="A0A9W8RNA1"/>
<evidence type="ECO:0000256" key="2">
    <source>
        <dbReference type="SAM" id="SignalP"/>
    </source>
</evidence>
<keyword evidence="2" id="KW-0732">Signal</keyword>
<evidence type="ECO:0000256" key="1">
    <source>
        <dbReference type="SAM" id="MobiDB-lite"/>
    </source>
</evidence>
<evidence type="ECO:0000259" key="3">
    <source>
        <dbReference type="Pfam" id="PF25485"/>
    </source>
</evidence>